<dbReference type="GO" id="GO:0006813">
    <property type="term" value="P:potassium ion transport"/>
    <property type="evidence" value="ECO:0007669"/>
    <property type="project" value="UniProtKB-KW"/>
</dbReference>
<keyword evidence="2" id="KW-0813">Transport</keyword>
<evidence type="ECO:0000256" key="6">
    <source>
        <dbReference type="ARBA" id="ARBA00022989"/>
    </source>
</evidence>
<dbReference type="InterPro" id="IPR057291">
    <property type="entry name" value="CHX17_2nd"/>
</dbReference>
<dbReference type="Gene3D" id="1.20.1530.20">
    <property type="match status" value="1"/>
</dbReference>
<feature type="transmembrane region" description="Helical" evidence="10">
    <location>
        <begin position="279"/>
        <end position="303"/>
    </location>
</feature>
<keyword evidence="6 10" id="KW-1133">Transmembrane helix</keyword>
<feature type="domain" description="Cation/H(+) antiporter C-terminal" evidence="13">
    <location>
        <begin position="637"/>
        <end position="781"/>
    </location>
</feature>
<evidence type="ECO:0000259" key="11">
    <source>
        <dbReference type="Pfam" id="PF00999"/>
    </source>
</evidence>
<feature type="transmembrane region" description="Helical" evidence="10">
    <location>
        <begin position="420"/>
        <end position="438"/>
    </location>
</feature>
<feature type="transmembrane region" description="Helical" evidence="10">
    <location>
        <begin position="46"/>
        <end position="66"/>
    </location>
</feature>
<dbReference type="Pfam" id="PF00999">
    <property type="entry name" value="Na_H_Exchanger"/>
    <property type="match status" value="1"/>
</dbReference>
<evidence type="ECO:0000256" key="1">
    <source>
        <dbReference type="ARBA" id="ARBA00004141"/>
    </source>
</evidence>
<protein>
    <recommendedName>
        <fullName evidence="16">Cation/H+ exchanger domain-containing protein</fullName>
    </recommendedName>
</protein>
<feature type="transmembrane region" description="Helical" evidence="10">
    <location>
        <begin position="177"/>
        <end position="197"/>
    </location>
</feature>
<keyword evidence="5" id="KW-0630">Potassium</keyword>
<dbReference type="Pfam" id="PF23259">
    <property type="entry name" value="CHX17_C"/>
    <property type="match status" value="1"/>
</dbReference>
<keyword evidence="15" id="KW-1185">Reference proteome</keyword>
<keyword evidence="8 10" id="KW-0472">Membrane</keyword>
<gene>
    <name evidence="14" type="ORF">WN944_018102</name>
</gene>
<dbReference type="GO" id="GO:1902600">
    <property type="term" value="P:proton transmembrane transport"/>
    <property type="evidence" value="ECO:0007669"/>
    <property type="project" value="InterPro"/>
</dbReference>
<feature type="transmembrane region" description="Helical" evidence="10">
    <location>
        <begin position="78"/>
        <end position="96"/>
    </location>
</feature>
<dbReference type="InterPro" id="IPR050794">
    <property type="entry name" value="CPA2_transporter"/>
</dbReference>
<evidence type="ECO:0000256" key="8">
    <source>
        <dbReference type="ARBA" id="ARBA00023136"/>
    </source>
</evidence>
<feature type="domain" description="Cation/H(+) antiporter central" evidence="12">
    <location>
        <begin position="545"/>
        <end position="627"/>
    </location>
</feature>
<reference evidence="14 15" key="1">
    <citation type="submission" date="2024-05" db="EMBL/GenBank/DDBJ databases">
        <title>Haplotype-resolved chromosome-level genome assembly of Huyou (Citrus changshanensis).</title>
        <authorList>
            <person name="Miao C."/>
            <person name="Chen W."/>
            <person name="Wu Y."/>
            <person name="Wang L."/>
            <person name="Zhao S."/>
            <person name="Grierson D."/>
            <person name="Xu C."/>
            <person name="Chen K."/>
        </authorList>
    </citation>
    <scope>NUCLEOTIDE SEQUENCE [LARGE SCALE GENOMIC DNA]</scope>
    <source>
        <strain evidence="14">01-14</strain>
        <tissue evidence="14">Leaf</tissue>
    </source>
</reference>
<feature type="transmembrane region" description="Helical" evidence="10">
    <location>
        <begin position="147"/>
        <end position="165"/>
    </location>
</feature>
<dbReference type="GO" id="GO:0016020">
    <property type="term" value="C:membrane"/>
    <property type="evidence" value="ECO:0007669"/>
    <property type="project" value="UniProtKB-SubCell"/>
</dbReference>
<evidence type="ECO:0008006" key="16">
    <source>
        <dbReference type="Google" id="ProtNLM"/>
    </source>
</evidence>
<dbReference type="EMBL" id="JBCGBO010000007">
    <property type="protein sequence ID" value="KAK9186714.1"/>
    <property type="molecule type" value="Genomic_DNA"/>
</dbReference>
<evidence type="ECO:0000256" key="7">
    <source>
        <dbReference type="ARBA" id="ARBA00023065"/>
    </source>
</evidence>
<sequence>MNKETTILDDDFKYKMDGSCWKFVPPYSEGIWNLEPGENILKHSLLLLYVQLTLIFILTSIIHFLLRQFQLPRLVSETLAGFILGPSVMGYFLPNVSNALFPPQSEKIFYSLTIFGYIFFMFLIGVKMDLSLITKLGKREWCISLSLMFNLLLVGMICQTISQILEPQEYLDDWIDLFTATTMLTSFPVVACFLMHLKIINSELGHFALSTALLCDLQSVILVNSYNYMDIITNASIRVGIKAMALSLSLIVFVTIVLRRLMFWIIRRTPEGKPVKSSYTIFIVCLVIVVAVVGETVGIQYFYGPFIFGLTVPTGPPLASTLVEKLDTIVTGLFLPLMATFCGLKSNLRDLSKGLSYPLVFGMTIGLFFKLIAVYLPAVWFNTHSTDAAALSLILTVKGIVELGTFGTNFNKQVRNTGEFTVAVVLILILASIIPIIVRKLHDFSNTYPGYQQRNILHGASNDDLRILVCTHRQDDALAGIRLLEISHPMKESPLSVYGLYLEPLTGGSTPLLINHQLGQKYSKSGAHRQPIIHVFRYFKAEHPKFVQVQVFSAISPPKVMHEDICWLAFDKSISLIILPCHRKWNAKGELISDSQVLRNLNSKVLHKAPSSVGILIDRSRIHGPSSIFVAPFVYRLAVLYMGGEDDMEALAYARRMARSSRVHLTVIHFTLSKESGYARWTNTIDDEFLNGLKKNDEILGNLNIIYKEEAVKDGSDTAMIIRSMEAKYDLVLVGRRRRSDSPFTLGLSEWCDLPELGPIGDLFASSDITASISILVIQQQIIRDEQNEALGDQSLKFSK</sequence>
<keyword evidence="4 10" id="KW-0812">Transmembrane</keyword>
<feature type="transmembrane region" description="Helical" evidence="10">
    <location>
        <begin position="388"/>
        <end position="408"/>
    </location>
</feature>
<keyword evidence="3" id="KW-0633">Potassium transport</keyword>
<evidence type="ECO:0000256" key="10">
    <source>
        <dbReference type="SAM" id="Phobius"/>
    </source>
</evidence>
<evidence type="ECO:0000256" key="3">
    <source>
        <dbReference type="ARBA" id="ARBA00022538"/>
    </source>
</evidence>
<feature type="transmembrane region" description="Helical" evidence="10">
    <location>
        <begin position="204"/>
        <end position="223"/>
    </location>
</feature>
<dbReference type="AlphaFoldDB" id="A0AAP0LXE5"/>
<evidence type="ECO:0000256" key="2">
    <source>
        <dbReference type="ARBA" id="ARBA00022448"/>
    </source>
</evidence>
<dbReference type="Pfam" id="PF23256">
    <property type="entry name" value="CHX17_2nd"/>
    <property type="match status" value="1"/>
</dbReference>
<comment type="similarity">
    <text evidence="9">Belongs to the monovalent cation:proton antiporter 2 (CPA2) transporter (TC 2.A.37) family. CHX (TC 2.A.37.4) subfamily.</text>
</comment>
<name>A0AAP0LXE5_9ROSI</name>
<dbReference type="PANTHER" id="PTHR32468:SF22">
    <property type="entry name" value="CATION_H(+) ANTIPORTER 3-LIKE"/>
    <property type="match status" value="1"/>
</dbReference>
<evidence type="ECO:0000256" key="9">
    <source>
        <dbReference type="ARBA" id="ARBA00038341"/>
    </source>
</evidence>
<dbReference type="InterPro" id="IPR038770">
    <property type="entry name" value="Na+/solute_symporter_sf"/>
</dbReference>
<dbReference type="InterPro" id="IPR057290">
    <property type="entry name" value="CHX17_C"/>
</dbReference>
<evidence type="ECO:0000313" key="14">
    <source>
        <dbReference type="EMBL" id="KAK9186714.1"/>
    </source>
</evidence>
<dbReference type="Gene3D" id="3.40.50.12370">
    <property type="match status" value="1"/>
</dbReference>
<accession>A0AAP0LXE5</accession>
<dbReference type="GO" id="GO:0012505">
    <property type="term" value="C:endomembrane system"/>
    <property type="evidence" value="ECO:0007669"/>
    <property type="project" value="TreeGrafter"/>
</dbReference>
<evidence type="ECO:0000259" key="12">
    <source>
        <dbReference type="Pfam" id="PF23256"/>
    </source>
</evidence>
<feature type="transmembrane region" description="Helical" evidence="10">
    <location>
        <begin position="235"/>
        <end position="258"/>
    </location>
</feature>
<evidence type="ECO:0000256" key="4">
    <source>
        <dbReference type="ARBA" id="ARBA00022692"/>
    </source>
</evidence>
<feature type="domain" description="Cation/H+ exchanger transmembrane" evidence="11">
    <location>
        <begin position="57"/>
        <end position="438"/>
    </location>
</feature>
<keyword evidence="7" id="KW-0406">Ion transport</keyword>
<feature type="transmembrane region" description="Helical" evidence="10">
    <location>
        <begin position="108"/>
        <end position="126"/>
    </location>
</feature>
<dbReference type="GO" id="GO:0006885">
    <property type="term" value="P:regulation of pH"/>
    <property type="evidence" value="ECO:0007669"/>
    <property type="project" value="TreeGrafter"/>
</dbReference>
<dbReference type="InterPro" id="IPR006153">
    <property type="entry name" value="Cation/H_exchanger_TM"/>
</dbReference>
<dbReference type="Proteomes" id="UP001428341">
    <property type="component" value="Unassembled WGS sequence"/>
</dbReference>
<comment type="caution">
    <text evidence="14">The sequence shown here is derived from an EMBL/GenBank/DDBJ whole genome shotgun (WGS) entry which is preliminary data.</text>
</comment>
<proteinExistence type="inferred from homology"/>
<dbReference type="PANTHER" id="PTHR32468">
    <property type="entry name" value="CATION/H + ANTIPORTER"/>
    <property type="match status" value="1"/>
</dbReference>
<organism evidence="14 15">
    <name type="scientific">Citrus x changshan-huyou</name>
    <dbReference type="NCBI Taxonomy" id="2935761"/>
    <lineage>
        <taxon>Eukaryota</taxon>
        <taxon>Viridiplantae</taxon>
        <taxon>Streptophyta</taxon>
        <taxon>Embryophyta</taxon>
        <taxon>Tracheophyta</taxon>
        <taxon>Spermatophyta</taxon>
        <taxon>Magnoliopsida</taxon>
        <taxon>eudicotyledons</taxon>
        <taxon>Gunneridae</taxon>
        <taxon>Pentapetalae</taxon>
        <taxon>rosids</taxon>
        <taxon>malvids</taxon>
        <taxon>Sapindales</taxon>
        <taxon>Rutaceae</taxon>
        <taxon>Aurantioideae</taxon>
        <taxon>Citrus</taxon>
    </lineage>
</organism>
<comment type="subcellular location">
    <subcellularLocation>
        <location evidence="1">Membrane</location>
        <topology evidence="1">Multi-pass membrane protein</topology>
    </subcellularLocation>
</comment>
<feature type="transmembrane region" description="Helical" evidence="10">
    <location>
        <begin position="326"/>
        <end position="344"/>
    </location>
</feature>
<evidence type="ECO:0000256" key="5">
    <source>
        <dbReference type="ARBA" id="ARBA00022958"/>
    </source>
</evidence>
<evidence type="ECO:0000259" key="13">
    <source>
        <dbReference type="Pfam" id="PF23259"/>
    </source>
</evidence>
<dbReference type="GO" id="GO:0015297">
    <property type="term" value="F:antiporter activity"/>
    <property type="evidence" value="ECO:0007669"/>
    <property type="project" value="InterPro"/>
</dbReference>
<feature type="transmembrane region" description="Helical" evidence="10">
    <location>
        <begin position="356"/>
        <end position="376"/>
    </location>
</feature>
<evidence type="ECO:0000313" key="15">
    <source>
        <dbReference type="Proteomes" id="UP001428341"/>
    </source>
</evidence>